<organism evidence="9 10">
    <name type="scientific">Paenibacillus baimaensis</name>
    <dbReference type="NCBI Taxonomy" id="2982185"/>
    <lineage>
        <taxon>Bacteria</taxon>
        <taxon>Bacillati</taxon>
        <taxon>Bacillota</taxon>
        <taxon>Bacilli</taxon>
        <taxon>Bacillales</taxon>
        <taxon>Paenibacillaceae</taxon>
        <taxon>Paenibacillus</taxon>
    </lineage>
</organism>
<dbReference type="RefSeq" id="WP_262685782.1">
    <property type="nucleotide sequence ID" value="NZ_JAOQIO010000084.1"/>
</dbReference>
<feature type="domain" description="Peptidase M14" evidence="8">
    <location>
        <begin position="6"/>
        <end position="291"/>
    </location>
</feature>
<evidence type="ECO:0000256" key="4">
    <source>
        <dbReference type="ARBA" id="ARBA00022801"/>
    </source>
</evidence>
<evidence type="ECO:0000256" key="6">
    <source>
        <dbReference type="ARBA" id="ARBA00023049"/>
    </source>
</evidence>
<dbReference type="SUPFAM" id="SSF53187">
    <property type="entry name" value="Zn-dependent exopeptidases"/>
    <property type="match status" value="1"/>
</dbReference>
<sequence length="293" mass="33354">MNEFGKGLDYAGMVMDILQLKEHYPFLEVGSIGRSVEDRDIPVLRIGCGTRHIHFNGAFHANEWITTSLLIRFIREYAEAYTHGNSVQGVDAKQMFEQTSLWVVPMVNPDGVELVLTKPEDQQRHELLEWNGGSTDFSGWKANIHGVDLNDQFPANWELERTRRQVANPASRDYSGSSPLSEPEARAIEAFTRERDFAMVIAFHTQGEEIYWNYNDYEPVESEAIAERFAQVSGYRAVKLTGSDAGYKDWFIQEFRRPGFTVETGLGINPLPYSQLDDMYGKASKIMVEALKL</sequence>
<accession>A0ABT2UJ52</accession>
<reference evidence="9 10" key="1">
    <citation type="submission" date="2022-09" db="EMBL/GenBank/DDBJ databases">
        <authorList>
            <person name="Han X.L."/>
            <person name="Wang Q."/>
            <person name="Lu T."/>
        </authorList>
    </citation>
    <scope>NUCLEOTIDE SEQUENCE [LARGE SCALE GENOMIC DNA]</scope>
    <source>
        <strain evidence="9 10">WQ 127069</strain>
    </source>
</reference>
<dbReference type="PRINTS" id="PR00765">
    <property type="entry name" value="CRBOXYPTASEA"/>
</dbReference>
<keyword evidence="6" id="KW-0482">Metalloprotease</keyword>
<dbReference type="Gene3D" id="3.40.630.10">
    <property type="entry name" value="Zn peptidases"/>
    <property type="match status" value="1"/>
</dbReference>
<protein>
    <submittedName>
        <fullName evidence="9">M14 family metallocarboxypeptidase</fullName>
    </submittedName>
</protein>
<evidence type="ECO:0000256" key="1">
    <source>
        <dbReference type="ARBA" id="ARBA00001947"/>
    </source>
</evidence>
<dbReference type="Pfam" id="PF00246">
    <property type="entry name" value="Peptidase_M14"/>
    <property type="match status" value="1"/>
</dbReference>
<dbReference type="SMART" id="SM00631">
    <property type="entry name" value="Zn_pept"/>
    <property type="match status" value="1"/>
</dbReference>
<keyword evidence="10" id="KW-1185">Reference proteome</keyword>
<dbReference type="EMBL" id="JAOQIO010000084">
    <property type="protein sequence ID" value="MCU6794672.1"/>
    <property type="molecule type" value="Genomic_DNA"/>
</dbReference>
<dbReference type="PANTHER" id="PTHR11705">
    <property type="entry name" value="PROTEASE FAMILY M14 CARBOXYPEPTIDASE A,B"/>
    <property type="match status" value="1"/>
</dbReference>
<dbReference type="InterPro" id="IPR000834">
    <property type="entry name" value="Peptidase_M14"/>
</dbReference>
<name>A0ABT2UJ52_9BACL</name>
<keyword evidence="3" id="KW-0645">Protease</keyword>
<dbReference type="PROSITE" id="PS52035">
    <property type="entry name" value="PEPTIDASE_M14"/>
    <property type="match status" value="1"/>
</dbReference>
<evidence type="ECO:0000256" key="2">
    <source>
        <dbReference type="ARBA" id="ARBA00005988"/>
    </source>
</evidence>
<evidence type="ECO:0000313" key="10">
    <source>
        <dbReference type="Proteomes" id="UP001652445"/>
    </source>
</evidence>
<comment type="cofactor">
    <cofactor evidence="1">
        <name>Zn(2+)</name>
        <dbReference type="ChEBI" id="CHEBI:29105"/>
    </cofactor>
</comment>
<keyword evidence="4" id="KW-0378">Hydrolase</keyword>
<evidence type="ECO:0000313" key="9">
    <source>
        <dbReference type="EMBL" id="MCU6794672.1"/>
    </source>
</evidence>
<dbReference type="PANTHER" id="PTHR11705:SF143">
    <property type="entry name" value="SLL0236 PROTEIN"/>
    <property type="match status" value="1"/>
</dbReference>
<evidence type="ECO:0000259" key="8">
    <source>
        <dbReference type="PROSITE" id="PS52035"/>
    </source>
</evidence>
<keyword evidence="5" id="KW-0862">Zinc</keyword>
<dbReference type="InterPro" id="IPR034274">
    <property type="entry name" value="ENP1_M14_CPD"/>
</dbReference>
<comment type="caution">
    <text evidence="9">The sequence shown here is derived from an EMBL/GenBank/DDBJ whole genome shotgun (WGS) entry which is preliminary data.</text>
</comment>
<evidence type="ECO:0000256" key="3">
    <source>
        <dbReference type="ARBA" id="ARBA00022670"/>
    </source>
</evidence>
<gene>
    <name evidence="9" type="ORF">OB236_21410</name>
</gene>
<dbReference type="CDD" id="cd06229">
    <property type="entry name" value="M14_Endopeptidase_I"/>
    <property type="match status" value="1"/>
</dbReference>
<comment type="similarity">
    <text evidence="2 7">Belongs to the peptidase M14 family.</text>
</comment>
<evidence type="ECO:0000256" key="7">
    <source>
        <dbReference type="PROSITE-ProRule" id="PRU01379"/>
    </source>
</evidence>
<evidence type="ECO:0000256" key="5">
    <source>
        <dbReference type="ARBA" id="ARBA00022833"/>
    </source>
</evidence>
<feature type="active site" description="Proton donor/acceptor" evidence="7">
    <location>
        <position position="263"/>
    </location>
</feature>
<dbReference type="Proteomes" id="UP001652445">
    <property type="component" value="Unassembled WGS sequence"/>
</dbReference>
<proteinExistence type="inferred from homology"/>